<feature type="region of interest" description="Disordered" evidence="5">
    <location>
        <begin position="1"/>
        <end position="27"/>
    </location>
</feature>
<dbReference type="GO" id="GO:0005506">
    <property type="term" value="F:iron ion binding"/>
    <property type="evidence" value="ECO:0007669"/>
    <property type="project" value="InterPro"/>
</dbReference>
<keyword evidence="4 6" id="KW-0472">Membrane</keyword>
<feature type="transmembrane region" description="Helical" evidence="6">
    <location>
        <begin position="154"/>
        <end position="173"/>
    </location>
</feature>
<feature type="transmembrane region" description="Helical" evidence="6">
    <location>
        <begin position="43"/>
        <end position="64"/>
    </location>
</feature>
<name>A0A8K0C952_IGNLU</name>
<dbReference type="GO" id="GO:0016020">
    <property type="term" value="C:membrane"/>
    <property type="evidence" value="ECO:0007669"/>
    <property type="project" value="UniProtKB-SubCell"/>
</dbReference>
<dbReference type="AlphaFoldDB" id="A0A8K0C952"/>
<feature type="transmembrane region" description="Helical" evidence="6">
    <location>
        <begin position="193"/>
        <end position="211"/>
    </location>
</feature>
<comment type="subcellular location">
    <subcellularLocation>
        <location evidence="1">Membrane</location>
    </subcellularLocation>
</comment>
<evidence type="ECO:0000313" key="8">
    <source>
        <dbReference type="EMBL" id="KAF2881734.1"/>
    </source>
</evidence>
<gene>
    <name evidence="8" type="ORF">ILUMI_24431</name>
</gene>
<sequence>MNREDSDVDIRNRNKNLKEDGDPRFSGSEAMTRIESSQQGNSILSSLISILVVISTALIVFAAARNSITWHFQRFWGASGDFWQALWDRILDTIGEDALTLWMYGPIFVTTFVYWFAGGIYTLLDMYNKPSAIMRYKIQPGMNEPVDTKRLMKVIGWVLFNQFLITPPGSYLAYKAMQWRGYPAFRELPTFHWVLFELAILILIEETGFYYSHRFLHSKYLYKFIHKKHHEWTAPIAVTAEYAHPIEHIFSNILPPFLGIFLLGSHVATAYLWFSITIVATLHSHSGYHLPFLPSPEFHDYHHLKFNQNFGVLGVLDRLHGTDTKFRTTTQFTRHVMMLNLVPPREMFPDPSPKHQLGK</sequence>
<proteinExistence type="predicted"/>
<dbReference type="OrthoDB" id="408954at2759"/>
<dbReference type="Pfam" id="PF04116">
    <property type="entry name" value="FA_hydroxylase"/>
    <property type="match status" value="1"/>
</dbReference>
<dbReference type="EMBL" id="VTPC01090703">
    <property type="protein sequence ID" value="KAF2881734.1"/>
    <property type="molecule type" value="Genomic_DNA"/>
</dbReference>
<dbReference type="PANTHER" id="PTHR11863">
    <property type="entry name" value="STEROL DESATURASE"/>
    <property type="match status" value="1"/>
</dbReference>
<dbReference type="GO" id="GO:0016491">
    <property type="term" value="F:oxidoreductase activity"/>
    <property type="evidence" value="ECO:0007669"/>
    <property type="project" value="InterPro"/>
</dbReference>
<dbReference type="GO" id="GO:0008610">
    <property type="term" value="P:lipid biosynthetic process"/>
    <property type="evidence" value="ECO:0007669"/>
    <property type="project" value="InterPro"/>
</dbReference>
<evidence type="ECO:0000256" key="1">
    <source>
        <dbReference type="ARBA" id="ARBA00004370"/>
    </source>
</evidence>
<organism evidence="8 9">
    <name type="scientific">Ignelater luminosus</name>
    <name type="common">Cucubano</name>
    <name type="synonym">Pyrophorus luminosus</name>
    <dbReference type="NCBI Taxonomy" id="2038154"/>
    <lineage>
        <taxon>Eukaryota</taxon>
        <taxon>Metazoa</taxon>
        <taxon>Ecdysozoa</taxon>
        <taxon>Arthropoda</taxon>
        <taxon>Hexapoda</taxon>
        <taxon>Insecta</taxon>
        <taxon>Pterygota</taxon>
        <taxon>Neoptera</taxon>
        <taxon>Endopterygota</taxon>
        <taxon>Coleoptera</taxon>
        <taxon>Polyphaga</taxon>
        <taxon>Elateriformia</taxon>
        <taxon>Elateroidea</taxon>
        <taxon>Elateridae</taxon>
        <taxon>Agrypninae</taxon>
        <taxon>Pyrophorini</taxon>
        <taxon>Ignelater</taxon>
    </lineage>
</organism>
<feature type="compositionally biased region" description="Basic and acidic residues" evidence="5">
    <location>
        <begin position="1"/>
        <end position="23"/>
    </location>
</feature>
<evidence type="ECO:0000256" key="3">
    <source>
        <dbReference type="ARBA" id="ARBA00022989"/>
    </source>
</evidence>
<feature type="transmembrane region" description="Helical" evidence="6">
    <location>
        <begin position="253"/>
        <end position="274"/>
    </location>
</feature>
<reference evidence="8" key="1">
    <citation type="submission" date="2019-08" db="EMBL/GenBank/DDBJ databases">
        <title>The genome of the North American firefly Photinus pyralis.</title>
        <authorList>
            <consortium name="Photinus pyralis genome working group"/>
            <person name="Fallon T.R."/>
            <person name="Sander Lower S.E."/>
            <person name="Weng J.-K."/>
        </authorList>
    </citation>
    <scope>NUCLEOTIDE SEQUENCE</scope>
    <source>
        <strain evidence="8">TRF0915ILg1</strain>
        <tissue evidence="8">Whole body</tissue>
    </source>
</reference>
<dbReference type="InterPro" id="IPR050307">
    <property type="entry name" value="Sterol_Desaturase_Related"/>
</dbReference>
<evidence type="ECO:0000313" key="9">
    <source>
        <dbReference type="Proteomes" id="UP000801492"/>
    </source>
</evidence>
<evidence type="ECO:0000256" key="5">
    <source>
        <dbReference type="SAM" id="MobiDB-lite"/>
    </source>
</evidence>
<keyword evidence="9" id="KW-1185">Reference proteome</keyword>
<feature type="transmembrane region" description="Helical" evidence="6">
    <location>
        <begin position="101"/>
        <end position="124"/>
    </location>
</feature>
<protein>
    <recommendedName>
        <fullName evidence="7">Fatty acid hydroxylase domain-containing protein</fullName>
    </recommendedName>
</protein>
<feature type="domain" description="Fatty acid hydroxylase" evidence="7">
    <location>
        <begin position="199"/>
        <end position="322"/>
    </location>
</feature>
<evidence type="ECO:0000256" key="6">
    <source>
        <dbReference type="SAM" id="Phobius"/>
    </source>
</evidence>
<accession>A0A8K0C952</accession>
<evidence type="ECO:0000259" key="7">
    <source>
        <dbReference type="Pfam" id="PF04116"/>
    </source>
</evidence>
<keyword evidence="2 6" id="KW-0812">Transmembrane</keyword>
<dbReference type="Proteomes" id="UP000801492">
    <property type="component" value="Unassembled WGS sequence"/>
</dbReference>
<comment type="caution">
    <text evidence="8">The sequence shown here is derived from an EMBL/GenBank/DDBJ whole genome shotgun (WGS) entry which is preliminary data.</text>
</comment>
<keyword evidence="3 6" id="KW-1133">Transmembrane helix</keyword>
<dbReference type="InterPro" id="IPR006694">
    <property type="entry name" value="Fatty_acid_hydroxylase"/>
</dbReference>
<evidence type="ECO:0000256" key="4">
    <source>
        <dbReference type="ARBA" id="ARBA00023136"/>
    </source>
</evidence>
<evidence type="ECO:0000256" key="2">
    <source>
        <dbReference type="ARBA" id="ARBA00022692"/>
    </source>
</evidence>